<dbReference type="PANTHER" id="PTHR24359:SF1">
    <property type="entry name" value="INHIBITOR OF NUCLEAR FACTOR KAPPA-B KINASE EPSILON SUBUNIT HOMOLOG 1-RELATED"/>
    <property type="match status" value="1"/>
</dbReference>
<dbReference type="SUPFAM" id="SSF56112">
    <property type="entry name" value="Protein kinase-like (PK-like)"/>
    <property type="match status" value="1"/>
</dbReference>
<dbReference type="PROSITE" id="PS50011">
    <property type="entry name" value="PROTEIN_KINASE_DOM"/>
    <property type="match status" value="1"/>
</dbReference>
<name>A0ABR3UAR2_9PLEO</name>
<dbReference type="Pfam" id="PF00069">
    <property type="entry name" value="Pkinase"/>
    <property type="match status" value="1"/>
</dbReference>
<feature type="domain" description="Protein kinase" evidence="2">
    <location>
        <begin position="68"/>
        <end position="407"/>
    </location>
</feature>
<protein>
    <recommendedName>
        <fullName evidence="2">Protein kinase domain-containing protein</fullName>
    </recommendedName>
</protein>
<dbReference type="GeneID" id="96088895"/>
<dbReference type="SMART" id="SM00220">
    <property type="entry name" value="S_TKc"/>
    <property type="match status" value="1"/>
</dbReference>
<evidence type="ECO:0000259" key="2">
    <source>
        <dbReference type="PROSITE" id="PS50011"/>
    </source>
</evidence>
<feature type="compositionally biased region" description="Basic and acidic residues" evidence="1">
    <location>
        <begin position="669"/>
        <end position="687"/>
    </location>
</feature>
<dbReference type="InterPro" id="IPR000719">
    <property type="entry name" value="Prot_kinase_dom"/>
</dbReference>
<feature type="compositionally biased region" description="Polar residues" evidence="1">
    <location>
        <begin position="762"/>
        <end position="771"/>
    </location>
</feature>
<gene>
    <name evidence="3" type="ORF">ACET3X_008573</name>
</gene>
<evidence type="ECO:0000313" key="4">
    <source>
        <dbReference type="Proteomes" id="UP001578633"/>
    </source>
</evidence>
<proteinExistence type="predicted"/>
<keyword evidence="4" id="KW-1185">Reference proteome</keyword>
<sequence length="1116" mass="126042">MYDHYLTRSESDENLREKLIGVVHHKEVETIIGDFHKEKWKWCPLTLTLDMDENLHGTKVIPPFCLKTRLSEKGGTASIYWVAVQKDLISDNALALALQDSIYTDDEFGECYQMVLKSYCGNKRREFELEKEAFSGLQSNDQVPILKYLGAYTHDYGEGKGSGKTYNLLLEYGEYDLYQTWADETNVPPVQAQEILQNWKSIFNIAKAIHHVHHLEIRRGKDQPWRFHGWHADIKPDNILSVRGRLKLADFGFSSFAPVIEGHGGSEPRDIVRGFTDTYGAPEVSRMKQPDGTLTGVSQAIDAWSFGCVLSVAATWIVLGFQGVRQYERLRQLAPANNKDGVAFDRFHDGSDVLPEVEKWHEYLRGHLRLSDTTTGLVLDLIQLKLLRANPAVRHNMEDLCEKLEELSDIAKHKIQSLKKHSKDTDTVVMKALKKIEEEAQVERLSEPKTNLLQQPLLPVNPRERASMQIMKEELIRNKPLGQTAHRKQILEEKLDGYDDSEVENKPLPMAVYDGAVTRSPIEATPQKEVHPGHRKPKPRRPQFQPPGQGPSDRGQYTPNGLSQHEILGFPATPPSSDHNRKTFGTFTVPHSGDDFNSHVPSVGVDLLTSPNLERPVLRLTTPESPLARFPNRIAQSVDTPKLPHTSGYERPMIQHLNHPPPSVSAPEKTADTSKSHPRIPEQRAIDRGLGNQNSFTPDQVYHPIRGGDVPLATDTSSMGFTIHDRHTQEPIDRAITTSEPVGDTGPSITISSNEDTESPHRQSTVSQTSSHAHEKQLAEGDHTPHGHYPSGSNNPFLLTLPPTVLYLPYDICVRRKDLDEQVTKGLAKKFAKVKGTLGIETRARDSRLEETFSDPRELIFVVDNGWTMSKHWPIVTFVAQTLAKNAAGLDRNGFDLKFTVDGHTHNQERLKGDSGRKKLKKVLKAAWPEYKENNHVTTNMAQVFKNISDDWNRSGQPATTLFVLTDGVWSNTDLDALNKTILDIAEKDQSHAGNRHFSIQFVRFGDEEAQRTRLQTLDDGLCVAHNLRDIIDHCSWRAKVDKMFKGSIEGYLDEQDSDEEPILYDYKKLVDLFDTFNRAEEATLSPTNSLFRSPSRISHRSSTSLSNLEDWTGRR</sequence>
<organism evidence="3 4">
    <name type="scientific">Alternaria dauci</name>
    <dbReference type="NCBI Taxonomy" id="48095"/>
    <lineage>
        <taxon>Eukaryota</taxon>
        <taxon>Fungi</taxon>
        <taxon>Dikarya</taxon>
        <taxon>Ascomycota</taxon>
        <taxon>Pezizomycotina</taxon>
        <taxon>Dothideomycetes</taxon>
        <taxon>Pleosporomycetidae</taxon>
        <taxon>Pleosporales</taxon>
        <taxon>Pleosporineae</taxon>
        <taxon>Pleosporaceae</taxon>
        <taxon>Alternaria</taxon>
        <taxon>Alternaria sect. Porri</taxon>
    </lineage>
</organism>
<feature type="region of interest" description="Disordered" evidence="1">
    <location>
        <begin position="520"/>
        <end position="586"/>
    </location>
</feature>
<comment type="caution">
    <text evidence="3">The sequence shown here is derived from an EMBL/GenBank/DDBJ whole genome shotgun (WGS) entry which is preliminary data.</text>
</comment>
<dbReference type="PANTHER" id="PTHR24359">
    <property type="entry name" value="SERINE/THREONINE-PROTEIN KINASE SBK1"/>
    <property type="match status" value="1"/>
</dbReference>
<dbReference type="RefSeq" id="XP_069304175.1">
    <property type="nucleotide sequence ID" value="XM_069454762.1"/>
</dbReference>
<feature type="compositionally biased region" description="Basic and acidic residues" evidence="1">
    <location>
        <begin position="772"/>
        <end position="785"/>
    </location>
</feature>
<dbReference type="InterPro" id="IPR011009">
    <property type="entry name" value="Kinase-like_dom_sf"/>
</dbReference>
<reference evidence="3 4" key="1">
    <citation type="submission" date="2024-09" db="EMBL/GenBank/DDBJ databases">
        <title>T2T genomes of carrot and Alternaria dauci and their utility for understanding host-pathogen interaction during carrot leaf blight disease.</title>
        <authorList>
            <person name="Liu W."/>
            <person name="Xu S."/>
            <person name="Ou C."/>
            <person name="Liu X."/>
            <person name="Zhuang F."/>
            <person name="Deng X.W."/>
        </authorList>
    </citation>
    <scope>NUCLEOTIDE SEQUENCE [LARGE SCALE GENOMIC DNA]</scope>
    <source>
        <strain evidence="3 4">A2016</strain>
    </source>
</reference>
<dbReference type="EMBL" id="JBHGVX010000008">
    <property type="protein sequence ID" value="KAL1793591.1"/>
    <property type="molecule type" value="Genomic_DNA"/>
</dbReference>
<evidence type="ECO:0000313" key="3">
    <source>
        <dbReference type="EMBL" id="KAL1793591.1"/>
    </source>
</evidence>
<feature type="region of interest" description="Disordered" evidence="1">
    <location>
        <begin position="727"/>
        <end position="795"/>
    </location>
</feature>
<accession>A0ABR3UAR2</accession>
<dbReference type="Gene3D" id="1.10.510.10">
    <property type="entry name" value="Transferase(Phosphotransferase) domain 1"/>
    <property type="match status" value="1"/>
</dbReference>
<dbReference type="Proteomes" id="UP001578633">
    <property type="component" value="Chromosome 8"/>
</dbReference>
<feature type="region of interest" description="Disordered" evidence="1">
    <location>
        <begin position="638"/>
        <end position="704"/>
    </location>
</feature>
<evidence type="ECO:0000256" key="1">
    <source>
        <dbReference type="SAM" id="MobiDB-lite"/>
    </source>
</evidence>